<evidence type="ECO:0000256" key="1">
    <source>
        <dbReference type="ARBA" id="ARBA00022679"/>
    </source>
</evidence>
<dbReference type="SMART" id="SM00220">
    <property type="entry name" value="S_TKc"/>
    <property type="match status" value="1"/>
</dbReference>
<evidence type="ECO:0000256" key="6">
    <source>
        <dbReference type="ARBA" id="ARBA00037982"/>
    </source>
</evidence>
<dbReference type="InterPro" id="IPR050339">
    <property type="entry name" value="CC_SR_Kinase"/>
</dbReference>
<dbReference type="PROSITE" id="PS50137">
    <property type="entry name" value="DS_RBD"/>
    <property type="match status" value="2"/>
</dbReference>
<reference evidence="12" key="2">
    <citation type="submission" date="2025-09" db="UniProtKB">
        <authorList>
            <consortium name="Ensembl"/>
        </authorList>
    </citation>
    <scope>IDENTIFICATION</scope>
</reference>
<keyword evidence="4 8" id="KW-0067">ATP-binding</keyword>
<dbReference type="Ensembl" id="ENSPCET00000015545.1">
    <property type="protein sequence ID" value="ENSPCEP00000015012.1"/>
    <property type="gene ID" value="ENSPCEG00000011879.1"/>
</dbReference>
<keyword evidence="1" id="KW-0808">Transferase</keyword>
<feature type="binding site" evidence="8">
    <location>
        <position position="323"/>
    </location>
    <ligand>
        <name>ATP</name>
        <dbReference type="ChEBI" id="CHEBI:30616"/>
    </ligand>
</feature>
<proteinExistence type="inferred from homology"/>
<dbReference type="PANTHER" id="PTHR11042">
    <property type="entry name" value="EUKARYOTIC TRANSLATION INITIATION FACTOR 2-ALPHA KINASE EIF2-ALPHA KINASE -RELATED"/>
    <property type="match status" value="1"/>
</dbReference>
<dbReference type="PROSITE" id="PS00107">
    <property type="entry name" value="PROTEIN_KINASE_ATP"/>
    <property type="match status" value="1"/>
</dbReference>
<dbReference type="SUPFAM" id="SSF56112">
    <property type="entry name" value="Protein kinase-like (PK-like)"/>
    <property type="match status" value="1"/>
</dbReference>
<dbReference type="FunFam" id="3.30.160.20:FF:000007">
    <property type="entry name" value="Double-stranded RNA-binding protein Staufen homolog 1"/>
    <property type="match status" value="1"/>
</dbReference>
<dbReference type="InterPro" id="IPR011009">
    <property type="entry name" value="Kinase-like_dom_sf"/>
</dbReference>
<feature type="compositionally biased region" description="Pro residues" evidence="9">
    <location>
        <begin position="85"/>
        <end position="100"/>
    </location>
</feature>
<dbReference type="Pfam" id="PF00069">
    <property type="entry name" value="Pkinase"/>
    <property type="match status" value="1"/>
</dbReference>
<feature type="region of interest" description="Disordered" evidence="9">
    <location>
        <begin position="78"/>
        <end position="102"/>
    </location>
</feature>
<dbReference type="PROSITE" id="PS50011">
    <property type="entry name" value="PROTEIN_KINASE_DOM"/>
    <property type="match status" value="1"/>
</dbReference>
<evidence type="ECO:0000256" key="4">
    <source>
        <dbReference type="ARBA" id="ARBA00022840"/>
    </source>
</evidence>
<dbReference type="GO" id="GO:0003723">
    <property type="term" value="F:RNA binding"/>
    <property type="evidence" value="ECO:0007669"/>
    <property type="project" value="UniProtKB-UniRule"/>
</dbReference>
<evidence type="ECO:0000313" key="12">
    <source>
        <dbReference type="Ensembl" id="ENSPCEP00000015012.1"/>
    </source>
</evidence>
<evidence type="ECO:0000256" key="2">
    <source>
        <dbReference type="ARBA" id="ARBA00022741"/>
    </source>
</evidence>
<dbReference type="SMART" id="SM00358">
    <property type="entry name" value="DSRM"/>
    <property type="match status" value="2"/>
</dbReference>
<evidence type="ECO:0000259" key="10">
    <source>
        <dbReference type="PROSITE" id="PS50011"/>
    </source>
</evidence>
<dbReference type="Gene3D" id="3.30.160.20">
    <property type="match status" value="2"/>
</dbReference>
<feature type="domain" description="DRBM" evidence="11">
    <location>
        <begin position="10"/>
        <end position="78"/>
    </location>
</feature>
<feature type="domain" description="DRBM" evidence="11">
    <location>
        <begin position="114"/>
        <end position="182"/>
    </location>
</feature>
<evidence type="ECO:0000313" key="13">
    <source>
        <dbReference type="Proteomes" id="UP000694393"/>
    </source>
</evidence>
<comment type="similarity">
    <text evidence="6">Belongs to the protein kinase superfamily. Ser/Thr protein kinase family. GCN2 subfamily.</text>
</comment>
<dbReference type="AlphaFoldDB" id="A0A8C8S7G2"/>
<dbReference type="GO" id="GO:0005634">
    <property type="term" value="C:nucleus"/>
    <property type="evidence" value="ECO:0007669"/>
    <property type="project" value="TreeGrafter"/>
</dbReference>
<evidence type="ECO:0000256" key="9">
    <source>
        <dbReference type="SAM" id="MobiDB-lite"/>
    </source>
</evidence>
<dbReference type="FunFam" id="3.30.160.20:FF:000045">
    <property type="entry name" value="Eukaryotic translation initiation factor 2-alpha kinase 2"/>
    <property type="match status" value="1"/>
</dbReference>
<evidence type="ECO:0000256" key="5">
    <source>
        <dbReference type="ARBA" id="ARBA00022884"/>
    </source>
</evidence>
<dbReference type="InterPro" id="IPR008271">
    <property type="entry name" value="Ser/Thr_kinase_AS"/>
</dbReference>
<dbReference type="GO" id="GO:0004694">
    <property type="term" value="F:eukaryotic translation initiation factor 2alpha kinase activity"/>
    <property type="evidence" value="ECO:0007669"/>
    <property type="project" value="TreeGrafter"/>
</dbReference>
<dbReference type="PROSITE" id="PS00108">
    <property type="entry name" value="PROTEIN_KINASE_ST"/>
    <property type="match status" value="1"/>
</dbReference>
<evidence type="ECO:0000259" key="11">
    <source>
        <dbReference type="PROSITE" id="PS50137"/>
    </source>
</evidence>
<evidence type="ECO:0000256" key="3">
    <source>
        <dbReference type="ARBA" id="ARBA00022777"/>
    </source>
</evidence>
<evidence type="ECO:0000256" key="7">
    <source>
        <dbReference type="PROSITE-ProRule" id="PRU00266"/>
    </source>
</evidence>
<feature type="domain" description="Protein kinase" evidence="10">
    <location>
        <begin position="294"/>
        <end position="566"/>
    </location>
</feature>
<accession>A0A8C8S7G2</accession>
<dbReference type="SUPFAM" id="SSF54768">
    <property type="entry name" value="dsRNA-binding domain-like"/>
    <property type="match status" value="2"/>
</dbReference>
<dbReference type="Gene3D" id="3.30.200.20">
    <property type="entry name" value="Phosphorylase Kinase, domain 1"/>
    <property type="match status" value="1"/>
</dbReference>
<dbReference type="InterPro" id="IPR014720">
    <property type="entry name" value="dsRBD_dom"/>
</dbReference>
<dbReference type="GO" id="GO:0005524">
    <property type="term" value="F:ATP binding"/>
    <property type="evidence" value="ECO:0007669"/>
    <property type="project" value="UniProtKB-UniRule"/>
</dbReference>
<keyword evidence="2 8" id="KW-0547">Nucleotide-binding</keyword>
<reference evidence="12" key="1">
    <citation type="submission" date="2025-08" db="UniProtKB">
        <authorList>
            <consortium name="Ensembl"/>
        </authorList>
    </citation>
    <scope>IDENTIFICATION</scope>
</reference>
<sequence length="566" mass="63646">MAGGRLQPQLYKGKLNEYCQRNNLLLEYKEVNKEGPPHDLVFTFIVKIGDKEYPQATGKSKKEAKEDAAKAAYDSITKENQTPQASPPPVPQLQPSPQPPALSSNLVEEIQSVDYISRVSQYGQKNNIKIDYYLLNESGPAHKKVFSFRCKIGDKACGEGTGNDKKAARQAASKSAYEKLMAQETSSEGGHAVVASSANNELSNSIETSGWSFANGTDSKSADMNSDGSLVNKMNDLKVGRDSSVLQATPKNSAVKSKRRELASKLAPKFPAQHTKEEKKENMYTKNERFLQEFEDIEKIGSGGFGNVFKAKKIFEKKVYAVKRVKCTTKVQREVEALADLEHENIVRYYTCWTGEDYISSENSSSLSGQCPGFQCNCLFIQMEFCEKGTLYGWIDARKAVDPTDSLRKFQQIVRGVEYIHSKGFIHRDLKPANIFISNKDKIKIGDFGLVTSVTDDLRTTEKGTTSYMSPEQYGDKYGPEVDLFALGLILFEILWNFSTRYERSKWWDKIRNSEFPEEFNKRFPEEKHISELLLSKDHAKRPRASAVLMLLEPSAGKKPDSARTH</sequence>
<organism evidence="12 13">
    <name type="scientific">Pelusios castaneus</name>
    <name type="common">West African mud turtle</name>
    <dbReference type="NCBI Taxonomy" id="367368"/>
    <lineage>
        <taxon>Eukaryota</taxon>
        <taxon>Metazoa</taxon>
        <taxon>Chordata</taxon>
        <taxon>Craniata</taxon>
        <taxon>Vertebrata</taxon>
        <taxon>Euteleostomi</taxon>
        <taxon>Archelosauria</taxon>
        <taxon>Testudinata</taxon>
        <taxon>Testudines</taxon>
        <taxon>Pleurodira</taxon>
        <taxon>Pelomedusidae</taxon>
        <taxon>Pelusios</taxon>
    </lineage>
</organism>
<dbReference type="InterPro" id="IPR017441">
    <property type="entry name" value="Protein_kinase_ATP_BS"/>
</dbReference>
<dbReference type="GO" id="GO:0005737">
    <property type="term" value="C:cytoplasm"/>
    <property type="evidence" value="ECO:0007669"/>
    <property type="project" value="TreeGrafter"/>
</dbReference>
<protein>
    <submittedName>
        <fullName evidence="12">Eukaryotic translation initiation factor 2 alpha kinase 2</fullName>
    </submittedName>
</protein>
<dbReference type="InterPro" id="IPR000719">
    <property type="entry name" value="Prot_kinase_dom"/>
</dbReference>
<keyword evidence="3" id="KW-0418">Kinase</keyword>
<name>A0A8C8S7G2_9SAUR</name>
<dbReference type="Gene3D" id="1.10.510.10">
    <property type="entry name" value="Transferase(Phosphotransferase) domain 1"/>
    <property type="match status" value="1"/>
</dbReference>
<dbReference type="Proteomes" id="UP000694393">
    <property type="component" value="Unplaced"/>
</dbReference>
<evidence type="ECO:0000256" key="8">
    <source>
        <dbReference type="PROSITE-ProRule" id="PRU10141"/>
    </source>
</evidence>
<dbReference type="Pfam" id="PF00035">
    <property type="entry name" value="dsrm"/>
    <property type="match status" value="2"/>
</dbReference>
<dbReference type="PANTHER" id="PTHR11042:SF163">
    <property type="entry name" value="INTERFERON-INDUCED, DOUBLE-STRANDED RNA-ACTIVATED PROTEIN KINASE"/>
    <property type="match status" value="1"/>
</dbReference>
<keyword evidence="13" id="KW-1185">Reference proteome</keyword>
<keyword evidence="5 7" id="KW-0694">RNA-binding</keyword>